<keyword evidence="4" id="KW-0175">Coiled coil</keyword>
<dbReference type="SMART" id="SM00304">
    <property type="entry name" value="HAMP"/>
    <property type="match status" value="1"/>
</dbReference>
<dbReference type="KEGG" id="mas:Mahau_2783"/>
<dbReference type="GO" id="GO:0016020">
    <property type="term" value="C:membrane"/>
    <property type="evidence" value="ECO:0007669"/>
    <property type="project" value="InterPro"/>
</dbReference>
<keyword evidence="5" id="KW-1133">Transmembrane helix</keyword>
<dbReference type="Gene3D" id="6.10.340.10">
    <property type="match status" value="1"/>
</dbReference>
<dbReference type="CDD" id="cd12913">
    <property type="entry name" value="PDC1_MCP_like"/>
    <property type="match status" value="1"/>
</dbReference>
<comment type="similarity">
    <text evidence="2">Belongs to the methyl-accepting chemotaxis (MCP) protein family.</text>
</comment>
<evidence type="ECO:0000256" key="5">
    <source>
        <dbReference type="SAM" id="Phobius"/>
    </source>
</evidence>
<keyword evidence="5" id="KW-0472">Membrane</keyword>
<evidence type="ECO:0000256" key="3">
    <source>
        <dbReference type="PROSITE-ProRule" id="PRU00284"/>
    </source>
</evidence>
<keyword evidence="1 3" id="KW-0807">Transducer</keyword>
<dbReference type="STRING" id="697281.Mahau_2783"/>
<gene>
    <name evidence="8" type="ordered locus">Mahau_2783</name>
</gene>
<organism evidence="8 9">
    <name type="scientific">Mahella australiensis (strain DSM 15567 / CIP 107919 / 50-1 BON)</name>
    <dbReference type="NCBI Taxonomy" id="697281"/>
    <lineage>
        <taxon>Bacteria</taxon>
        <taxon>Bacillati</taxon>
        <taxon>Bacillota</taxon>
        <taxon>Clostridia</taxon>
        <taxon>Thermoanaerobacterales</taxon>
        <taxon>Thermoanaerobacterales Family IV. Incertae Sedis</taxon>
        <taxon>Mahella</taxon>
    </lineage>
</organism>
<feature type="transmembrane region" description="Helical" evidence="5">
    <location>
        <begin position="42"/>
        <end position="65"/>
    </location>
</feature>
<evidence type="ECO:0000259" key="6">
    <source>
        <dbReference type="PROSITE" id="PS50111"/>
    </source>
</evidence>
<keyword evidence="5" id="KW-0812">Transmembrane</keyword>
<dbReference type="Pfam" id="PF00015">
    <property type="entry name" value="MCPsignal"/>
    <property type="match status" value="1"/>
</dbReference>
<evidence type="ECO:0000256" key="4">
    <source>
        <dbReference type="SAM" id="Coils"/>
    </source>
</evidence>
<feature type="coiled-coil region" evidence="4">
    <location>
        <begin position="664"/>
        <end position="719"/>
    </location>
</feature>
<sequence length="722" mass="79630">MAYELKIVKLLLAKADRLYKTKCKGGMFTVHKSYMPKVSIRTLVISAVIFLTVIVFAIQTIYSMISFKNNIITEISDKLVYQAGEASEKFYASVDSVGKLAQIQAYEVAALGPQSYEKLLEAAKTYVEKNELACGSGIWLEPYVYDEKTKYFGPYMYKDNGKVELTWDYSNADYDYFQYEWYKIGINAKGDIAWTQPYLDEVTNTVMITSSSPIRVGDKIIGVTTADIGLNYLRDYVKNIKVDETGFAFVVTSDGYYLASRDSAKDLKQKITEDEQADVRAAGQKIVAAKNKGVQQLKFEGQDCFLAFAPIGDTGMKLVEVLPQTEAFASLNNTIRVNTVIVIMAILAFIALLALMLQQLVIKPLRIVMADAEKVAGGDLSGYNETSNTDDKHIRNELALLKNSFDIMVKNLRDLIIKIKDAASSLANTSDLIAVSSKESAKAIEQIAITTNELAGGASKQAELAQDGDKTVSATIERLNNVLGSLHLLEESDNKVEESIEEGVDRIIYQKQKMAESKERTLNLENTISELRDKSQQIDQILMVIQDVAKHTNLLALNAAIEAARAGEQGKGFAVVAGEIRKLAETANDSSNEIKGIVEQIRGNIDNAVVEMEQATATVIEQEDAVEATSRAFDDIRTVIQEALNKTKDVTRSATMLSEDAKNLKQKIDQIADISQDNAAAIEEVSAATEEQSATSEEISAAADELAELANQLREQTNIFKY</sequence>
<dbReference type="InterPro" id="IPR029151">
    <property type="entry name" value="Sensor-like_sf"/>
</dbReference>
<dbReference type="GO" id="GO:0007165">
    <property type="term" value="P:signal transduction"/>
    <property type="evidence" value="ECO:0007669"/>
    <property type="project" value="UniProtKB-KW"/>
</dbReference>
<evidence type="ECO:0000259" key="7">
    <source>
        <dbReference type="PROSITE" id="PS50885"/>
    </source>
</evidence>
<evidence type="ECO:0000313" key="9">
    <source>
        <dbReference type="Proteomes" id="UP000008457"/>
    </source>
</evidence>
<keyword evidence="9" id="KW-1185">Reference proteome</keyword>
<dbReference type="InterPro" id="IPR004089">
    <property type="entry name" value="MCPsignal_dom"/>
</dbReference>
<dbReference type="HOGENOM" id="CLU_000445_107_19_9"/>
<feature type="domain" description="Methyl-accepting transducer" evidence="6">
    <location>
        <begin position="436"/>
        <end position="707"/>
    </location>
</feature>
<dbReference type="PANTHER" id="PTHR32089:SF112">
    <property type="entry name" value="LYSOZYME-LIKE PROTEIN-RELATED"/>
    <property type="match status" value="1"/>
</dbReference>
<dbReference type="eggNOG" id="COG0840">
    <property type="taxonomic scope" value="Bacteria"/>
</dbReference>
<dbReference type="Proteomes" id="UP000008457">
    <property type="component" value="Chromosome"/>
</dbReference>
<name>F3ZZR3_MAHA5</name>
<dbReference type="Gene3D" id="1.10.287.950">
    <property type="entry name" value="Methyl-accepting chemotaxis protein"/>
    <property type="match status" value="2"/>
</dbReference>
<evidence type="ECO:0000313" key="8">
    <source>
        <dbReference type="EMBL" id="AEE97910.1"/>
    </source>
</evidence>
<dbReference type="PROSITE" id="PS50111">
    <property type="entry name" value="CHEMOTAXIS_TRANSDUC_2"/>
    <property type="match status" value="1"/>
</dbReference>
<evidence type="ECO:0000256" key="1">
    <source>
        <dbReference type="ARBA" id="ARBA00023224"/>
    </source>
</evidence>
<proteinExistence type="inferred from homology"/>
<dbReference type="PANTHER" id="PTHR32089">
    <property type="entry name" value="METHYL-ACCEPTING CHEMOTAXIS PROTEIN MCPB"/>
    <property type="match status" value="1"/>
</dbReference>
<dbReference type="AlphaFoldDB" id="F3ZZR3"/>
<dbReference type="Gene3D" id="3.30.450.20">
    <property type="entry name" value="PAS domain"/>
    <property type="match status" value="2"/>
</dbReference>
<dbReference type="EMBL" id="CP002360">
    <property type="protein sequence ID" value="AEE97910.1"/>
    <property type="molecule type" value="Genomic_DNA"/>
</dbReference>
<dbReference type="SUPFAM" id="SSF58104">
    <property type="entry name" value="Methyl-accepting chemotaxis protein (MCP) signaling domain"/>
    <property type="match status" value="1"/>
</dbReference>
<protein>
    <submittedName>
        <fullName evidence="8">Methyl-accepting chemotaxis sensory transducer with Cache sensor</fullName>
    </submittedName>
</protein>
<dbReference type="CDD" id="cd12912">
    <property type="entry name" value="PDC2_MCP_like"/>
    <property type="match status" value="1"/>
</dbReference>
<reference evidence="8 9" key="2">
    <citation type="journal article" date="2011" name="Stand. Genomic Sci.">
        <title>Complete genome sequence of Mahella australiensis type strain (50-1 BON).</title>
        <authorList>
            <person name="Sikorski J."/>
            <person name="Teshima H."/>
            <person name="Nolan M."/>
            <person name="Lucas S."/>
            <person name="Hammon N."/>
            <person name="Deshpande S."/>
            <person name="Cheng J.F."/>
            <person name="Pitluck S."/>
            <person name="Liolios K."/>
            <person name="Pagani I."/>
            <person name="Ivanova N."/>
            <person name="Huntemann M."/>
            <person name="Mavromatis K."/>
            <person name="Ovchinikova G."/>
            <person name="Pati A."/>
            <person name="Tapia R."/>
            <person name="Han C."/>
            <person name="Goodwin L."/>
            <person name="Chen A."/>
            <person name="Palaniappan K."/>
            <person name="Land M."/>
            <person name="Hauser L."/>
            <person name="Ngatchou-Djao O.D."/>
            <person name="Rohde M."/>
            <person name="Pukall R."/>
            <person name="Spring S."/>
            <person name="Abt B."/>
            <person name="Goker M."/>
            <person name="Detter J.C."/>
            <person name="Woyke T."/>
            <person name="Bristow J."/>
            <person name="Markowitz V."/>
            <person name="Hugenholtz P."/>
            <person name="Eisen J.A."/>
            <person name="Kyrpides N.C."/>
            <person name="Klenk H.P."/>
            <person name="Lapidus A."/>
        </authorList>
    </citation>
    <scope>NUCLEOTIDE SEQUENCE [LARGE SCALE GENOMIC DNA]</scope>
    <source>
        <strain evidence="9">DSM 15567 / CIP 107919 / 50-1 BON</strain>
    </source>
</reference>
<evidence type="ECO:0000256" key="2">
    <source>
        <dbReference type="ARBA" id="ARBA00029447"/>
    </source>
</evidence>
<feature type="transmembrane region" description="Helical" evidence="5">
    <location>
        <begin position="337"/>
        <end position="357"/>
    </location>
</feature>
<dbReference type="PROSITE" id="PS50885">
    <property type="entry name" value="HAMP"/>
    <property type="match status" value="1"/>
</dbReference>
<reference evidence="9" key="1">
    <citation type="submission" date="2010-11" db="EMBL/GenBank/DDBJ databases">
        <title>The complete genome of Mahella australiensis DSM 15567.</title>
        <authorList>
            <consortium name="US DOE Joint Genome Institute (JGI-PGF)"/>
            <person name="Lucas S."/>
            <person name="Copeland A."/>
            <person name="Lapidus A."/>
            <person name="Bruce D."/>
            <person name="Goodwin L."/>
            <person name="Pitluck S."/>
            <person name="Kyrpides N."/>
            <person name="Mavromatis K."/>
            <person name="Pagani I."/>
            <person name="Ivanova N."/>
            <person name="Teshima H."/>
            <person name="Brettin T."/>
            <person name="Detter J.C."/>
            <person name="Han C."/>
            <person name="Tapia R."/>
            <person name="Land M."/>
            <person name="Hauser L."/>
            <person name="Markowitz V."/>
            <person name="Cheng J.-F."/>
            <person name="Hugenholtz P."/>
            <person name="Woyke T."/>
            <person name="Wu D."/>
            <person name="Spring S."/>
            <person name="Pukall R."/>
            <person name="Steenblock K."/>
            <person name="Schneider S."/>
            <person name="Klenk H.-P."/>
            <person name="Eisen J.A."/>
        </authorList>
    </citation>
    <scope>NUCLEOTIDE SEQUENCE [LARGE SCALE GENOMIC DNA]</scope>
    <source>
        <strain evidence="9">DSM 15567 / CIP 107919 / 50-1 BON</strain>
    </source>
</reference>
<feature type="domain" description="HAMP" evidence="7">
    <location>
        <begin position="359"/>
        <end position="417"/>
    </location>
</feature>
<dbReference type="SUPFAM" id="SSF103190">
    <property type="entry name" value="Sensory domain-like"/>
    <property type="match status" value="1"/>
</dbReference>
<dbReference type="SMART" id="SM00283">
    <property type="entry name" value="MA"/>
    <property type="match status" value="1"/>
</dbReference>
<accession>F3ZZR3</accession>
<dbReference type="Pfam" id="PF22673">
    <property type="entry name" value="MCP-like_PDC_1"/>
    <property type="match status" value="1"/>
</dbReference>
<dbReference type="InterPro" id="IPR003660">
    <property type="entry name" value="HAMP_dom"/>
</dbReference>